<evidence type="ECO:0000259" key="3">
    <source>
        <dbReference type="PROSITE" id="PS51387"/>
    </source>
</evidence>
<evidence type="ECO:0000313" key="5">
    <source>
        <dbReference type="Proteomes" id="UP001500603"/>
    </source>
</evidence>
<dbReference type="Gene3D" id="3.30.43.10">
    <property type="entry name" value="Uridine Diphospho-n-acetylenolpyruvylglucosamine Reductase, domain 2"/>
    <property type="match status" value="1"/>
</dbReference>
<dbReference type="SUPFAM" id="SSF56176">
    <property type="entry name" value="FAD-binding/transporter-associated domain-like"/>
    <property type="match status" value="1"/>
</dbReference>
<dbReference type="InterPro" id="IPR010031">
    <property type="entry name" value="FAD_lactone_oxidase-like"/>
</dbReference>
<feature type="compositionally biased region" description="Polar residues" evidence="2">
    <location>
        <begin position="17"/>
        <end position="37"/>
    </location>
</feature>
<dbReference type="InterPro" id="IPR006094">
    <property type="entry name" value="Oxid_FAD_bind_N"/>
</dbReference>
<dbReference type="Pfam" id="PF04030">
    <property type="entry name" value="ALO"/>
    <property type="match status" value="1"/>
</dbReference>
<comment type="caution">
    <text evidence="4">The sequence shown here is derived from an EMBL/GenBank/DDBJ whole genome shotgun (WGS) entry which is preliminary data.</text>
</comment>
<dbReference type="InterPro" id="IPR016167">
    <property type="entry name" value="FAD-bd_PCMH_sub1"/>
</dbReference>
<dbReference type="Pfam" id="PF01565">
    <property type="entry name" value="FAD_binding_4"/>
    <property type="match status" value="1"/>
</dbReference>
<dbReference type="InterPro" id="IPR016171">
    <property type="entry name" value="Vanillyl_alc_oxidase_C-sub2"/>
</dbReference>
<dbReference type="InterPro" id="IPR016169">
    <property type="entry name" value="FAD-bd_PCMH_sub2"/>
</dbReference>
<dbReference type="Gene3D" id="3.30.465.10">
    <property type="match status" value="1"/>
</dbReference>
<keyword evidence="1" id="KW-0560">Oxidoreductase</keyword>
<dbReference type="Proteomes" id="UP001500603">
    <property type="component" value="Unassembled WGS sequence"/>
</dbReference>
<name>A0ABP9K1Q5_9NOCA</name>
<organism evidence="4 5">
    <name type="scientific">Nocardia callitridis</name>
    <dbReference type="NCBI Taxonomy" id="648753"/>
    <lineage>
        <taxon>Bacteria</taxon>
        <taxon>Bacillati</taxon>
        <taxon>Actinomycetota</taxon>
        <taxon>Actinomycetes</taxon>
        <taxon>Mycobacteriales</taxon>
        <taxon>Nocardiaceae</taxon>
        <taxon>Nocardia</taxon>
    </lineage>
</organism>
<dbReference type="InterPro" id="IPR007173">
    <property type="entry name" value="ALO_C"/>
</dbReference>
<evidence type="ECO:0000313" key="4">
    <source>
        <dbReference type="EMBL" id="GAA5047328.1"/>
    </source>
</evidence>
<dbReference type="InterPro" id="IPR016166">
    <property type="entry name" value="FAD-bd_PCMH"/>
</dbReference>
<accession>A0ABP9K1Q5</accession>
<evidence type="ECO:0000256" key="1">
    <source>
        <dbReference type="ARBA" id="ARBA00023002"/>
    </source>
</evidence>
<evidence type="ECO:0000256" key="2">
    <source>
        <dbReference type="SAM" id="MobiDB-lite"/>
    </source>
</evidence>
<dbReference type="EMBL" id="BAABJM010000001">
    <property type="protein sequence ID" value="GAA5047328.1"/>
    <property type="molecule type" value="Genomic_DNA"/>
</dbReference>
<feature type="domain" description="FAD-binding PCMH-type" evidence="3">
    <location>
        <begin position="65"/>
        <end position="245"/>
    </location>
</feature>
<protein>
    <submittedName>
        <fullName evidence="4">FAD-binding oxidoreductase</fullName>
    </submittedName>
</protein>
<dbReference type="Gene3D" id="1.10.45.10">
    <property type="entry name" value="Vanillyl-alcohol Oxidase, Chain A, domain 4"/>
    <property type="match status" value="1"/>
</dbReference>
<dbReference type="PANTHER" id="PTHR43762">
    <property type="entry name" value="L-GULONOLACTONE OXIDASE"/>
    <property type="match status" value="1"/>
</dbReference>
<dbReference type="InterPro" id="IPR036318">
    <property type="entry name" value="FAD-bd_PCMH-like_sf"/>
</dbReference>
<dbReference type="PROSITE" id="PS51387">
    <property type="entry name" value="FAD_PCMH"/>
    <property type="match status" value="1"/>
</dbReference>
<feature type="region of interest" description="Disordered" evidence="2">
    <location>
        <begin position="1"/>
        <end position="74"/>
    </location>
</feature>
<proteinExistence type="predicted"/>
<reference evidence="5" key="1">
    <citation type="journal article" date="2019" name="Int. J. Syst. Evol. Microbiol.">
        <title>The Global Catalogue of Microorganisms (GCM) 10K type strain sequencing project: providing services to taxonomists for standard genome sequencing and annotation.</title>
        <authorList>
            <consortium name="The Broad Institute Genomics Platform"/>
            <consortium name="The Broad Institute Genome Sequencing Center for Infectious Disease"/>
            <person name="Wu L."/>
            <person name="Ma J."/>
        </authorList>
    </citation>
    <scope>NUCLEOTIDE SEQUENCE [LARGE SCALE GENOMIC DNA]</scope>
    <source>
        <strain evidence="5">JCM 18298</strain>
    </source>
</reference>
<keyword evidence="5" id="KW-1185">Reference proteome</keyword>
<dbReference type="PANTHER" id="PTHR43762:SF1">
    <property type="entry name" value="D-ARABINONO-1,4-LACTONE OXIDASE"/>
    <property type="match status" value="1"/>
</dbReference>
<sequence length="512" mass="55917">MARKGGEHAPAPGKANTVASMPMSTKAPATTTSTGNAGVNDDGTDAGSANALPTRTRRLTGWGRTAPTSSEVLSTSDPEVIAKAVAMVAEDNDAKPAHLRRGVIARGLGRSYGDHAQNAGGLVVDMTALHNIHRIDRDTRIVDVDGGVSLDQLMKAALPFGLWVPVLPGTRQVTIGGAIASDIHGKNHHSEGSFGNHVRSIELLTADGQVQHLTPKRNAKLFWATVGGNGLTGIILRATIEMVATETAYFLNDGLKTETLDETIAAHSDGSEANYTYSSAWFDVINPQPKLGRATITRGRLAKLDELPKRLRDKPLKFDAPQLMTVPDIFPNWTMNKVTLMSIGEAYYRMGGNYTGKVQNLTQFYHPLDMIAEWNRGYGSNGFLQYQFVVPTDAVDEFKRIIIDIQASGQFSALNVFKLFGPGNPAPLSFPMPGWNICVDFPIKPGLNELVTELDKRVLKFGGRLYTAKDSRTTAETFHQMYPRIDEWIKIRRSVDPTGVFMSDMARRLELQ</sequence>
<gene>
    <name evidence="4" type="ORF">GCM10023318_13700</name>
</gene>